<dbReference type="OrthoDB" id="27131at2157"/>
<gene>
    <name evidence="1" type="ORF">CGL51_07100</name>
    <name evidence="2" type="ORF">CGL52_05660</name>
</gene>
<evidence type="ECO:0000313" key="2">
    <source>
        <dbReference type="EMBL" id="RFA99082.1"/>
    </source>
</evidence>
<protein>
    <recommendedName>
        <fullName evidence="5">PaREP1</fullName>
    </recommendedName>
</protein>
<name>A0A371R4R2_9CREN</name>
<evidence type="ECO:0000313" key="1">
    <source>
        <dbReference type="EMBL" id="RFA95757.1"/>
    </source>
</evidence>
<dbReference type="RefSeq" id="WP_116421221.1">
    <property type="nucleotide sequence ID" value="NZ_NMUE01000019.1"/>
</dbReference>
<evidence type="ECO:0008006" key="5">
    <source>
        <dbReference type="Google" id="ProtNLM"/>
    </source>
</evidence>
<dbReference type="EMBL" id="NMUF01000011">
    <property type="protein sequence ID" value="RFA99082.1"/>
    <property type="molecule type" value="Genomic_DNA"/>
</dbReference>
<proteinExistence type="predicted"/>
<dbReference type="Proteomes" id="UP000256877">
    <property type="component" value="Unassembled WGS sequence"/>
</dbReference>
<dbReference type="AlphaFoldDB" id="A0A371R4R2"/>
<dbReference type="Pfam" id="PF05942">
    <property type="entry name" value="PaREP1"/>
    <property type="match status" value="1"/>
</dbReference>
<reference evidence="3 4" key="1">
    <citation type="submission" date="2017-07" db="EMBL/GenBank/DDBJ databases">
        <title>Draft genome sequence of aerobic hyperthermophilic archaea, Pyrobaculum aerophilum YKB31 and YKB32.</title>
        <authorList>
            <person name="Mochizuki T."/>
            <person name="Berliner A.J."/>
            <person name="Yoshida-Takashima Y."/>
            <person name="Takaki Y."/>
            <person name="Nunoura T."/>
            <person name="Takai K."/>
        </authorList>
    </citation>
    <scope>NUCLEOTIDE SEQUENCE [LARGE SCALE GENOMIC DNA]</scope>
    <source>
        <strain evidence="1 4">YKB31</strain>
        <strain evidence="2 3">YKB32</strain>
    </source>
</reference>
<dbReference type="EMBL" id="NMUE01000019">
    <property type="protein sequence ID" value="RFA95757.1"/>
    <property type="molecule type" value="Genomic_DNA"/>
</dbReference>
<dbReference type="InterPro" id="IPR010268">
    <property type="entry name" value="PaREP1"/>
</dbReference>
<evidence type="ECO:0000313" key="3">
    <source>
        <dbReference type="Proteomes" id="UP000256877"/>
    </source>
</evidence>
<dbReference type="Proteomes" id="UP000257123">
    <property type="component" value="Unassembled WGS sequence"/>
</dbReference>
<accession>A0A371R4R2</accession>
<organism evidence="2 3">
    <name type="scientific">Pyrobaculum aerophilum</name>
    <dbReference type="NCBI Taxonomy" id="13773"/>
    <lineage>
        <taxon>Archaea</taxon>
        <taxon>Thermoproteota</taxon>
        <taxon>Thermoprotei</taxon>
        <taxon>Thermoproteales</taxon>
        <taxon>Thermoproteaceae</taxon>
        <taxon>Pyrobaculum</taxon>
    </lineage>
</organism>
<sequence length="163" mass="18787">MLVVHPWRDLRKYIEIRLEEAEAELRLAERFLEEGLYRNAAGKAFQAWKSLMAAIGAMYRDVLAKHFPGVVKTRDGKTVPRVDWVLAYMPTTRLREVAIRLRGAAEFDIVSLTDLALNLHEFQYNGVDKEAVLSRYTALDLAVSDLNYFIEKCKEVLRKAKTK</sequence>
<comment type="caution">
    <text evidence="2">The sequence shown here is derived from an EMBL/GenBank/DDBJ whole genome shotgun (WGS) entry which is preliminary data.</text>
</comment>
<evidence type="ECO:0000313" key="4">
    <source>
        <dbReference type="Proteomes" id="UP000257123"/>
    </source>
</evidence>